<reference evidence="1" key="1">
    <citation type="submission" date="2021-03" db="EMBL/GenBank/DDBJ databases">
        <authorList>
            <person name="Tagirdzhanova G."/>
        </authorList>
    </citation>
    <scope>NUCLEOTIDE SEQUENCE</scope>
</reference>
<protein>
    <recommendedName>
        <fullName evidence="3">Heterokaryon incompatibility domain-containing protein</fullName>
    </recommendedName>
</protein>
<accession>A0A8H3EQW4</accession>
<comment type="caution">
    <text evidence="1">The sequence shown here is derived from an EMBL/GenBank/DDBJ whole genome shotgun (WGS) entry which is preliminary data.</text>
</comment>
<dbReference type="OrthoDB" id="2426273at2759"/>
<dbReference type="EMBL" id="CAJPDR010000039">
    <property type="protein sequence ID" value="CAF9910020.1"/>
    <property type="molecule type" value="Genomic_DNA"/>
</dbReference>
<dbReference type="AlphaFoldDB" id="A0A8H3EQW4"/>
<name>A0A8H3EQW4_9LECA</name>
<keyword evidence="2" id="KW-1185">Reference proteome</keyword>
<organism evidence="1 2">
    <name type="scientific">Alectoria fallacina</name>
    <dbReference type="NCBI Taxonomy" id="1903189"/>
    <lineage>
        <taxon>Eukaryota</taxon>
        <taxon>Fungi</taxon>
        <taxon>Dikarya</taxon>
        <taxon>Ascomycota</taxon>
        <taxon>Pezizomycotina</taxon>
        <taxon>Lecanoromycetes</taxon>
        <taxon>OSLEUM clade</taxon>
        <taxon>Lecanoromycetidae</taxon>
        <taxon>Lecanorales</taxon>
        <taxon>Lecanorineae</taxon>
        <taxon>Parmeliaceae</taxon>
        <taxon>Alectoria</taxon>
    </lineage>
</organism>
<evidence type="ECO:0000313" key="2">
    <source>
        <dbReference type="Proteomes" id="UP000664203"/>
    </source>
</evidence>
<proteinExistence type="predicted"/>
<sequence>MPPVSWHPIYELLTRYGIDHGSAKSLANNDLRNWELNDIAAILKRIQRPSREYCYFRTPNLVLSTDSIDFKRWWPSLWVDASVKWISPPRTLMEQSARDSTALCVNEAGKWSLRTSGYVAFSHVWIEGLQRDYINDGVEMQKFRAIFKLLKGRKIEAEWVWSDVLVIPSIGGPASRPEDEMLKIDMINQLPLVYSRADAVIIIDALVLQLHPKEPLDVAVALACGNWASRVWTYQEIKLASRALILTATDSYDFEELVSVLKCLEVEDYNRFHNLWLRFGIMAKDEEQGLSIPDIVMACGERRAGQDVDYARAFFPVLGLEWEYGMTREQGMQKIYNSFKRHASRVACFYGAPRMSIQPRWAPSYFHDLEGYVTEPMEWKDRGIRGEWYAVRVASVQSTFKNAGRFVFDFDFDCEGDRCMQCACAPNEDKKIIKTFEAAVQRGKCYVLSAEPSKDARNVERARTAMLVEENYGQEMNGFEVAVHCAAIIASQNHHFESKQSVLLRHQGPMQDDACGN</sequence>
<dbReference type="Proteomes" id="UP000664203">
    <property type="component" value="Unassembled WGS sequence"/>
</dbReference>
<evidence type="ECO:0008006" key="3">
    <source>
        <dbReference type="Google" id="ProtNLM"/>
    </source>
</evidence>
<evidence type="ECO:0000313" key="1">
    <source>
        <dbReference type="EMBL" id="CAF9910020.1"/>
    </source>
</evidence>
<gene>
    <name evidence="1" type="ORF">ALECFALPRED_006134</name>
</gene>